<feature type="active site" description="For sulfotransferase activity" evidence="3">
    <location>
        <position position="190"/>
    </location>
</feature>
<comment type="caution">
    <text evidence="8">The sequence shown here is derived from an EMBL/GenBank/DDBJ whole genome shotgun (WGS) entry which is preliminary data.</text>
</comment>
<keyword evidence="5" id="KW-1015">Disulfide bond</keyword>
<evidence type="ECO:0000259" key="7">
    <source>
        <dbReference type="Pfam" id="PF00685"/>
    </source>
</evidence>
<keyword evidence="6" id="KW-0472">Membrane</keyword>
<evidence type="ECO:0000256" key="6">
    <source>
        <dbReference type="SAM" id="Phobius"/>
    </source>
</evidence>
<evidence type="ECO:0000256" key="1">
    <source>
        <dbReference type="ARBA" id="ARBA00022679"/>
    </source>
</evidence>
<feature type="binding site" evidence="4">
    <location>
        <begin position="190"/>
        <end position="194"/>
    </location>
    <ligand>
        <name>3'-phosphoadenylyl sulfate</name>
        <dbReference type="ChEBI" id="CHEBI:58339"/>
    </ligand>
</feature>
<dbReference type="InterPro" id="IPR000863">
    <property type="entry name" value="Sulfotransferase_dom"/>
</dbReference>
<keyword evidence="6" id="KW-0812">Transmembrane</keyword>
<keyword evidence="2" id="KW-0325">Glycoprotein</keyword>
<dbReference type="PANTHER" id="PTHR10605">
    <property type="entry name" value="HEPARAN SULFATE SULFOTRANSFERASE"/>
    <property type="match status" value="1"/>
</dbReference>
<dbReference type="InterPro" id="IPR027417">
    <property type="entry name" value="P-loop_NTPase"/>
</dbReference>
<dbReference type="PANTHER" id="PTHR10605:SF65">
    <property type="entry name" value="GH20068P"/>
    <property type="match status" value="1"/>
</dbReference>
<accession>A0AAV4IIV3</accession>
<dbReference type="GO" id="GO:0008467">
    <property type="term" value="F:[heparan sulfate]-glucosamine 3-sulfotransferase activity"/>
    <property type="evidence" value="ECO:0007669"/>
    <property type="project" value="TreeGrafter"/>
</dbReference>
<dbReference type="AlphaFoldDB" id="A0AAV4IIV3"/>
<dbReference type="InterPro" id="IPR037359">
    <property type="entry name" value="NST/OST"/>
</dbReference>
<feature type="disulfide bond" evidence="5">
    <location>
        <begin position="384"/>
        <end position="401"/>
    </location>
</feature>
<keyword evidence="9" id="KW-1185">Reference proteome</keyword>
<dbReference type="Pfam" id="PF00685">
    <property type="entry name" value="Sulfotransfer_1"/>
    <property type="match status" value="1"/>
</dbReference>
<name>A0AAV4IIV3_9GAST</name>
<dbReference type="EMBL" id="BMAT01006295">
    <property type="protein sequence ID" value="GFS09598.1"/>
    <property type="molecule type" value="Genomic_DNA"/>
</dbReference>
<dbReference type="Gene3D" id="3.40.50.300">
    <property type="entry name" value="P-loop containing nucleotide triphosphate hydrolases"/>
    <property type="match status" value="1"/>
</dbReference>
<proteinExistence type="predicted"/>
<dbReference type="Proteomes" id="UP000762676">
    <property type="component" value="Unassembled WGS sequence"/>
</dbReference>
<reference evidence="8 9" key="1">
    <citation type="journal article" date="2021" name="Elife">
        <title>Chloroplast acquisition without the gene transfer in kleptoplastic sea slugs, Plakobranchus ocellatus.</title>
        <authorList>
            <person name="Maeda T."/>
            <person name="Takahashi S."/>
            <person name="Yoshida T."/>
            <person name="Shimamura S."/>
            <person name="Takaki Y."/>
            <person name="Nagai Y."/>
            <person name="Toyoda A."/>
            <person name="Suzuki Y."/>
            <person name="Arimoto A."/>
            <person name="Ishii H."/>
            <person name="Satoh N."/>
            <person name="Nishiyama T."/>
            <person name="Hasebe M."/>
            <person name="Maruyama T."/>
            <person name="Minagawa J."/>
            <person name="Obokata J."/>
            <person name="Shigenobu S."/>
        </authorList>
    </citation>
    <scope>NUCLEOTIDE SEQUENCE [LARGE SCALE GENOMIC DNA]</scope>
</reference>
<feature type="binding site" evidence="4">
    <location>
        <position position="271"/>
    </location>
    <ligand>
        <name>3'-phosphoadenylyl sulfate</name>
        <dbReference type="ChEBI" id="CHEBI:58339"/>
    </ligand>
</feature>
<keyword evidence="6" id="KW-1133">Transmembrane helix</keyword>
<evidence type="ECO:0000313" key="9">
    <source>
        <dbReference type="Proteomes" id="UP000762676"/>
    </source>
</evidence>
<keyword evidence="1" id="KW-0808">Transferase</keyword>
<feature type="transmembrane region" description="Helical" evidence="6">
    <location>
        <begin position="63"/>
        <end position="81"/>
    </location>
</feature>
<evidence type="ECO:0000313" key="8">
    <source>
        <dbReference type="EMBL" id="GFS09598.1"/>
    </source>
</evidence>
<evidence type="ECO:0000256" key="5">
    <source>
        <dbReference type="PIRSR" id="PIRSR637359-3"/>
    </source>
</evidence>
<organism evidence="8 9">
    <name type="scientific">Elysia marginata</name>
    <dbReference type="NCBI Taxonomy" id="1093978"/>
    <lineage>
        <taxon>Eukaryota</taxon>
        <taxon>Metazoa</taxon>
        <taxon>Spiralia</taxon>
        <taxon>Lophotrochozoa</taxon>
        <taxon>Mollusca</taxon>
        <taxon>Gastropoda</taxon>
        <taxon>Heterobranchia</taxon>
        <taxon>Euthyneura</taxon>
        <taxon>Panpulmonata</taxon>
        <taxon>Sacoglossa</taxon>
        <taxon>Placobranchoidea</taxon>
        <taxon>Plakobranchidae</taxon>
        <taxon>Elysia</taxon>
    </lineage>
</organism>
<dbReference type="SUPFAM" id="SSF52540">
    <property type="entry name" value="P-loop containing nucleoside triphosphate hydrolases"/>
    <property type="match status" value="1"/>
</dbReference>
<feature type="binding site" evidence="4">
    <location>
        <begin position="406"/>
        <end position="410"/>
    </location>
    <ligand>
        <name>3'-phosphoadenylyl sulfate</name>
        <dbReference type="ChEBI" id="CHEBI:58339"/>
    </ligand>
</feature>
<feature type="binding site" evidence="4">
    <location>
        <position position="279"/>
    </location>
    <ligand>
        <name>3'-phosphoadenylyl sulfate</name>
        <dbReference type="ChEBI" id="CHEBI:58339"/>
    </ligand>
</feature>
<evidence type="ECO:0000256" key="2">
    <source>
        <dbReference type="ARBA" id="ARBA00023180"/>
    </source>
</evidence>
<gene>
    <name evidence="8" type="ORF">ElyMa_003040700</name>
</gene>
<feature type="domain" description="Sulfotransferase" evidence="7">
    <location>
        <begin position="183"/>
        <end position="426"/>
    </location>
</feature>
<sequence>MHHQQPQRNQPQQHKKQTYVMMQYTPLATGSAGQFDTYGRVHQFVPPPAIVARCPKLTRYKMLGFLAVAMLSLVLLAFTAARTSRVGDSVFRGDDHSLPNRGGAAVSPMCNLVVQDEAGAPGGAEGEVVGNAGLDGAGLQGPGGRDSIGTAPLNRGQNEVHVYPSERYETDPSRRRIKRFPTAIVIGARKAGTRAVLRFVDLHPDVVTSKREPHFFDREYNQGLEWYRHEMPLSLPSQITLEKTPNYLVDWDVPKRVYSFNESIKLILIVREPISRAVSDYVQLKERAIKNGRAQPFPDFEELAIDPSTGAVDKSYAPVKRSLYSRHLERWLAFFNLSQILVVDGDNIRYRPWEEMAKVEKFLGLSHQVKQDCFVFNETKGFFCVNIRDQKKGNGATVEKCLSESKGRVHPPIDPVVRSKLKAFYRPFNKRFFYRIGRTFPWD</sequence>
<evidence type="ECO:0000256" key="3">
    <source>
        <dbReference type="PIRSR" id="PIRSR637359-1"/>
    </source>
</evidence>
<protein>
    <submittedName>
        <fullName evidence="8">Sulfotransferase</fullName>
    </submittedName>
</protein>
<evidence type="ECO:0000256" key="4">
    <source>
        <dbReference type="PIRSR" id="PIRSR637359-2"/>
    </source>
</evidence>